<dbReference type="EMBL" id="AWNI01000009">
    <property type="protein sequence ID" value="ETS62801.1"/>
    <property type="molecule type" value="Genomic_DNA"/>
</dbReference>
<dbReference type="Proteomes" id="UP000019462">
    <property type="component" value="Unassembled WGS sequence"/>
</dbReference>
<accession>W3VPU9</accession>
<evidence type="ECO:0000256" key="4">
    <source>
        <dbReference type="ARBA" id="ARBA00022927"/>
    </source>
</evidence>
<evidence type="ECO:0000313" key="7">
    <source>
        <dbReference type="Proteomes" id="UP000019462"/>
    </source>
</evidence>
<organism evidence="6 7">
    <name type="scientific">Moesziomyces aphidis</name>
    <name type="common">Pseudozyma aphidis</name>
    <dbReference type="NCBI Taxonomy" id="84754"/>
    <lineage>
        <taxon>Eukaryota</taxon>
        <taxon>Fungi</taxon>
        <taxon>Dikarya</taxon>
        <taxon>Basidiomycota</taxon>
        <taxon>Ustilaginomycotina</taxon>
        <taxon>Ustilaginomycetes</taxon>
        <taxon>Ustilaginales</taxon>
        <taxon>Ustilaginaceae</taxon>
        <taxon>Moesziomyces</taxon>
    </lineage>
</organism>
<dbReference type="AlphaFoldDB" id="W3VPU9"/>
<dbReference type="GO" id="GO:0015031">
    <property type="term" value="P:protein transport"/>
    <property type="evidence" value="ECO:0007669"/>
    <property type="project" value="UniProtKB-KW"/>
</dbReference>
<dbReference type="OrthoDB" id="27490at2759"/>
<sequence>MPASASTSAAKSSRMRLSQRHWVQLIEAWRSASPAADARDTLVDEIAHHAQTICREVKDKQWLVTAFHLAIHAVLLEDSERAPEARELSRREQLGQQLLQLATHSVAAPWLSSLKQQHADARLIATAQEALQRFEQLSKRLTVFQQLHALADKMALPVLPLQLVLEEPTNSVLLCIASVPQGAEMVAQLLKSCAWLAEESAPVRWTIAAQMVAAAPPSQEAYATLGKHGMLIAWKNGREASAWQTVATSAPAVSLREWAEFYGKALAAMRSDSEADVLLDALARQCEGQDVQDAIARLRSHLASKPSVALQGNGKQQATPAEGRKETARFSLDAVKSLSAQVVSAARNKDATAAVAQQLVAEHDLDAVSQRLTALIDWNDGGDTRAFAIEVIAQAARSSASSELARVAAATLYARPAVGGFRLDLEAPEPLMHAAECVLAQLAGQAHATTNPQTKLARSLRCALALDAESVVPACQVLALVSSEDSEEEVAKSMQMHVRWLRSIGALLAGQGDKPRLDLCWLAAFGGDRRDTAGKEDDEAQTKQLAALESLMDAFGRANAPPSSLGGRPERAGADAGLLRFRAAWDGFFHSTLEVCGGESALALVSRDKAMRLLLGQVLRTGDVDLFTSLSTGPNALGGEEREQLVLDVSSSLFDQASVASTRSKDVRLALGVLDALPSSPRATAQRDFIDAACRLGSFKIKSIRHAGRLLEPAEMRSTTDKMDLVARLVASQEGVHRSPELVLDLAHRLCSLDAVAGGKGMVEVRVLAMLADAATAAEDFDAAAAFCQRLVEKAQRSRMGDAGVEVVWKSCLQLSKHPMWTDTAGRIGMLAHAMALCPPHQLAGMLRQWNALDQQLATEIDEGRAVAKKDGARAGIHAGLVGSAANLLPLSFSPLSYFGGASTAGPKTATRQEGVDARTARLFDFDGVSGAAEGGGGYVDPAERAVNAARAARDFLGWKKSAGDDKGAGGAGGAGGVGGFAGFSLSRGVGWLIGEADRRS</sequence>
<proteinExistence type="predicted"/>
<dbReference type="Pfam" id="PF08314">
    <property type="entry name" value="Sec39"/>
    <property type="match status" value="1"/>
</dbReference>
<dbReference type="GO" id="GO:0000149">
    <property type="term" value="F:SNARE binding"/>
    <property type="evidence" value="ECO:0007669"/>
    <property type="project" value="TreeGrafter"/>
</dbReference>
<reference evidence="6 7" key="1">
    <citation type="journal article" date="2014" name="Genome Announc.">
        <title>Genome sequence of the basidiomycetous fungus Pseudozyma aphidis DSM70725, an efficient producer of biosurfactant mannosylerythritol lipids.</title>
        <authorList>
            <person name="Lorenz S."/>
            <person name="Guenther M."/>
            <person name="Grumaz C."/>
            <person name="Rupp S."/>
            <person name="Zibek S."/>
            <person name="Sohn K."/>
        </authorList>
    </citation>
    <scope>NUCLEOTIDE SEQUENCE [LARGE SCALE GENOMIC DNA]</scope>
    <source>
        <strain evidence="7">ATCC 32657 / CBS 517.83 / DSM 70725 / JCM 10318 / NBRC 10182 / NRRL Y-7954 / St-0401</strain>
    </source>
</reference>
<dbReference type="InterPro" id="IPR013244">
    <property type="entry name" value="Sec39_domain"/>
</dbReference>
<keyword evidence="7" id="KW-1185">Reference proteome</keyword>
<evidence type="ECO:0000256" key="1">
    <source>
        <dbReference type="ARBA" id="ARBA00004240"/>
    </source>
</evidence>
<evidence type="ECO:0000256" key="3">
    <source>
        <dbReference type="ARBA" id="ARBA00022824"/>
    </source>
</evidence>
<dbReference type="PANTHER" id="PTHR15922">
    <property type="entry name" value="NEUROBLASTOMA-AMPLIFIED SEQUENCE"/>
    <property type="match status" value="1"/>
</dbReference>
<dbReference type="HOGENOM" id="CLU_299590_0_0_1"/>
<keyword evidence="3" id="KW-0256">Endoplasmic reticulum</keyword>
<feature type="domain" description="Sec39" evidence="5">
    <location>
        <begin position="601"/>
        <end position="862"/>
    </location>
</feature>
<comment type="caution">
    <text evidence="6">The sequence shown here is derived from an EMBL/GenBank/DDBJ whole genome shotgun (WGS) entry which is preliminary data.</text>
</comment>
<name>W3VPU9_MOEAP</name>
<comment type="subcellular location">
    <subcellularLocation>
        <location evidence="1">Endoplasmic reticulum</location>
    </subcellularLocation>
</comment>
<dbReference type="PANTHER" id="PTHR15922:SF2">
    <property type="entry name" value="NBAS SUBUNIT OF NRZ TETHERING COMPLEX"/>
    <property type="match status" value="1"/>
</dbReference>
<keyword evidence="4" id="KW-0653">Protein transport</keyword>
<evidence type="ECO:0000259" key="5">
    <source>
        <dbReference type="Pfam" id="PF08314"/>
    </source>
</evidence>
<evidence type="ECO:0000256" key="2">
    <source>
        <dbReference type="ARBA" id="ARBA00022448"/>
    </source>
</evidence>
<evidence type="ECO:0000313" key="6">
    <source>
        <dbReference type="EMBL" id="ETS62801.1"/>
    </source>
</evidence>
<gene>
    <name evidence="6" type="ORF">PaG_02551</name>
</gene>
<dbReference type="GO" id="GO:0070939">
    <property type="term" value="C:Dsl1/NZR complex"/>
    <property type="evidence" value="ECO:0007669"/>
    <property type="project" value="TreeGrafter"/>
</dbReference>
<dbReference type="GO" id="GO:0006890">
    <property type="term" value="P:retrograde vesicle-mediated transport, Golgi to endoplasmic reticulum"/>
    <property type="evidence" value="ECO:0007669"/>
    <property type="project" value="InterPro"/>
</dbReference>
<keyword evidence="2" id="KW-0813">Transport</keyword>
<protein>
    <recommendedName>
        <fullName evidence="5">Sec39 domain-containing protein</fullName>
    </recommendedName>
</protein>